<dbReference type="GO" id="GO:0020037">
    <property type="term" value="F:heme binding"/>
    <property type="evidence" value="ECO:0007669"/>
    <property type="project" value="InterPro"/>
</dbReference>
<dbReference type="GO" id="GO:0005506">
    <property type="term" value="F:iron ion binding"/>
    <property type="evidence" value="ECO:0007669"/>
    <property type="project" value="InterPro"/>
</dbReference>
<dbReference type="SUPFAM" id="SSF48264">
    <property type="entry name" value="Cytochrome P450"/>
    <property type="match status" value="1"/>
</dbReference>
<organism evidence="1 2">
    <name type="scientific">Rhizoctonia solani</name>
    <dbReference type="NCBI Taxonomy" id="456999"/>
    <lineage>
        <taxon>Eukaryota</taxon>
        <taxon>Fungi</taxon>
        <taxon>Dikarya</taxon>
        <taxon>Basidiomycota</taxon>
        <taxon>Agaricomycotina</taxon>
        <taxon>Agaricomycetes</taxon>
        <taxon>Cantharellales</taxon>
        <taxon>Ceratobasidiaceae</taxon>
        <taxon>Rhizoctonia</taxon>
    </lineage>
</organism>
<comment type="caution">
    <text evidence="1">The sequence shown here is derived from an EMBL/GenBank/DDBJ whole genome shotgun (WGS) entry which is preliminary data.</text>
</comment>
<dbReference type="GO" id="GO:0016705">
    <property type="term" value="F:oxidoreductase activity, acting on paired donors, with incorporation or reduction of molecular oxygen"/>
    <property type="evidence" value="ECO:0007669"/>
    <property type="project" value="InterPro"/>
</dbReference>
<dbReference type="Gene3D" id="1.10.630.10">
    <property type="entry name" value="Cytochrome P450"/>
    <property type="match status" value="1"/>
</dbReference>
<sequence length="76" mass="8597">MPFLGGPRACPGVKFAQLEMKTVLSGLVWSFKFEFSEDKIKWKNDAIAKPYTQHPDGTVSEEPMMPIRVTAIREPD</sequence>
<dbReference type="Pfam" id="PF00067">
    <property type="entry name" value="p450"/>
    <property type="match status" value="1"/>
</dbReference>
<reference evidence="1" key="1">
    <citation type="submission" date="2021-01" db="EMBL/GenBank/DDBJ databases">
        <authorList>
            <person name="Kaushik A."/>
        </authorList>
    </citation>
    <scope>NUCLEOTIDE SEQUENCE</scope>
    <source>
        <strain evidence="1">Type strain: AG8-Rh-89/</strain>
    </source>
</reference>
<dbReference type="Proteomes" id="UP000663850">
    <property type="component" value="Unassembled WGS sequence"/>
</dbReference>
<name>A0A8H2X824_9AGAM</name>
<dbReference type="InterPro" id="IPR036396">
    <property type="entry name" value="Cyt_P450_sf"/>
</dbReference>
<evidence type="ECO:0000313" key="1">
    <source>
        <dbReference type="EMBL" id="CAE6419888.1"/>
    </source>
</evidence>
<gene>
    <name evidence="1" type="ORF">RDB_LOCUS8689</name>
</gene>
<dbReference type="GO" id="GO:0004497">
    <property type="term" value="F:monooxygenase activity"/>
    <property type="evidence" value="ECO:0007669"/>
    <property type="project" value="InterPro"/>
</dbReference>
<dbReference type="EMBL" id="CAJMWZ010000466">
    <property type="protein sequence ID" value="CAE6419888.1"/>
    <property type="molecule type" value="Genomic_DNA"/>
</dbReference>
<proteinExistence type="predicted"/>
<protein>
    <recommendedName>
        <fullName evidence="3">Cytochrome P450</fullName>
    </recommendedName>
</protein>
<evidence type="ECO:0000313" key="2">
    <source>
        <dbReference type="Proteomes" id="UP000663850"/>
    </source>
</evidence>
<accession>A0A8H2X824</accession>
<dbReference type="AlphaFoldDB" id="A0A8H2X824"/>
<evidence type="ECO:0008006" key="3">
    <source>
        <dbReference type="Google" id="ProtNLM"/>
    </source>
</evidence>
<dbReference type="InterPro" id="IPR001128">
    <property type="entry name" value="Cyt_P450"/>
</dbReference>